<dbReference type="Gene3D" id="2.60.40.10">
    <property type="entry name" value="Immunoglobulins"/>
    <property type="match status" value="3"/>
</dbReference>
<dbReference type="PANTHER" id="PTHR14340">
    <property type="entry name" value="MICROFIBRIL-ASSOCIATED GLYCOPROTEIN 3"/>
    <property type="match status" value="1"/>
</dbReference>
<dbReference type="FunFam" id="2.60.40.10:FF:000002">
    <property type="entry name" value="Titin a"/>
    <property type="match status" value="1"/>
</dbReference>
<organism evidence="6 7">
    <name type="scientific">Popillia japonica</name>
    <name type="common">Japanese beetle</name>
    <dbReference type="NCBI Taxonomy" id="7064"/>
    <lineage>
        <taxon>Eukaryota</taxon>
        <taxon>Metazoa</taxon>
        <taxon>Ecdysozoa</taxon>
        <taxon>Arthropoda</taxon>
        <taxon>Hexapoda</taxon>
        <taxon>Insecta</taxon>
        <taxon>Pterygota</taxon>
        <taxon>Neoptera</taxon>
        <taxon>Endopterygota</taxon>
        <taxon>Coleoptera</taxon>
        <taxon>Polyphaga</taxon>
        <taxon>Scarabaeiformia</taxon>
        <taxon>Scarabaeidae</taxon>
        <taxon>Rutelinae</taxon>
        <taxon>Popillia</taxon>
    </lineage>
</organism>
<dbReference type="SUPFAM" id="SSF48726">
    <property type="entry name" value="Immunoglobulin"/>
    <property type="match status" value="2"/>
</dbReference>
<dbReference type="EMBL" id="JASPKY010000481">
    <property type="protein sequence ID" value="KAK9695451.1"/>
    <property type="molecule type" value="Genomic_DNA"/>
</dbReference>
<dbReference type="InterPro" id="IPR013783">
    <property type="entry name" value="Ig-like_fold"/>
</dbReference>
<dbReference type="Pfam" id="PF00041">
    <property type="entry name" value="fn3"/>
    <property type="match status" value="1"/>
</dbReference>
<feature type="domain" description="Ig-like" evidence="4">
    <location>
        <begin position="352"/>
        <end position="446"/>
    </location>
</feature>
<gene>
    <name evidence="6" type="ORF">QE152_g32557</name>
</gene>
<dbReference type="InterPro" id="IPR003599">
    <property type="entry name" value="Ig_sub"/>
</dbReference>
<dbReference type="PANTHER" id="PTHR14340:SF9">
    <property type="entry name" value="FIBRONECTIN TYPE-III DOMAIN-CONTAINING PROTEIN"/>
    <property type="match status" value="1"/>
</dbReference>
<dbReference type="InterPro" id="IPR036397">
    <property type="entry name" value="RNaseH_sf"/>
</dbReference>
<protein>
    <submittedName>
        <fullName evidence="6">Fibronectin type III domain</fullName>
    </submittedName>
</protein>
<dbReference type="GO" id="GO:0030154">
    <property type="term" value="P:cell differentiation"/>
    <property type="evidence" value="ECO:0007669"/>
    <property type="project" value="UniProtKB-ARBA"/>
</dbReference>
<dbReference type="PROSITE" id="PS50853">
    <property type="entry name" value="FN3"/>
    <property type="match status" value="1"/>
</dbReference>
<dbReference type="InterPro" id="IPR013098">
    <property type="entry name" value="Ig_I-set"/>
</dbReference>
<feature type="compositionally biased region" description="Polar residues" evidence="3">
    <location>
        <begin position="756"/>
        <end position="786"/>
    </location>
</feature>
<proteinExistence type="predicted"/>
<keyword evidence="1" id="KW-0677">Repeat</keyword>
<evidence type="ECO:0000256" key="2">
    <source>
        <dbReference type="ARBA" id="ARBA00023319"/>
    </source>
</evidence>
<dbReference type="PROSITE" id="PS50835">
    <property type="entry name" value="IG_LIKE"/>
    <property type="match status" value="2"/>
</dbReference>
<keyword evidence="7" id="KW-1185">Reference proteome</keyword>
<dbReference type="GO" id="GO:0003676">
    <property type="term" value="F:nucleic acid binding"/>
    <property type="evidence" value="ECO:0007669"/>
    <property type="project" value="InterPro"/>
</dbReference>
<dbReference type="InterPro" id="IPR007110">
    <property type="entry name" value="Ig-like_dom"/>
</dbReference>
<feature type="compositionally biased region" description="Polar residues" evidence="3">
    <location>
        <begin position="707"/>
        <end position="743"/>
    </location>
</feature>
<feature type="domain" description="Fibronectin type-III" evidence="5">
    <location>
        <begin position="232"/>
        <end position="335"/>
    </location>
</feature>
<sequence>MQLTEEHATARLNFAGENINRDWQNVIFTDEKIFSTSDDSPKVLWRKNNTRYDVQHIQPTRRSGRISCGFWGWMSAVGPNEIVPVDGRFTAEQYEDILEDTFIPSARVFFPEGPIYMVQDNSPIHTARLMRREAYKQFHDKFAFLTDTVSISSSSFADSKKSAEELIASYPKDIEADFIQEFIHFREHVEVNEEMDITTPIQLLKWLRQEGMQSVHPNVDIALRICVYCPAKPGKPQLIADVDGTPDVITIRWDRPVKDGGSPITGYLVEHRRTGSPHWVRATPLLVPFPELTLSGLEPGWRYQFRDNHRRSDRSVLTIHQSQLVDSGEIRCSATNKAGHATTTALLTLEAPPTIRLPRQYEEGLLFEIGEVIRLKISVAGLPVPLVLWSHNGETIHNSERYEIENFDNSTTLRIAEAKRADRGEYQVKAINKLGQDQASFLVTVTDKPSPPGKAKVLMTLGKSVTLAWNTPEDDGGCKIGNYIVEYYRLGWNVWLKAATSRQLNAVLGDLIEDKKRGILEPQPRNKKRGILEPQPRSSSQPREIPVGRDPVPELSPDKKRGILEPQPRSSSQPREIPVGRDPVPELPQRKSKPRSQSSSRAEDHRVQFNIPNGVPVRPERKLKSPQRTPEASPRVVRRELNPETINKSIFDRSSITRDLSYGTPEFKIVKVESEEMPTPNVPVLEILEVAKPRSTIQIIDNKRPRSTSPMLVKSSSPTVSPVQNNSQVDQSYQLPPSKSPTPEKSFDRSRRSRSPTPQRLQLHSQDRTPSPVQNTRLQSTRSPSPNFARKASKDYNGSSEFMLVLLPNESKEREAMDIDISFDENQIPPPLSLSAPELGTEPPVLGGLKYSSSSTELLHERAMIRFYEAAKAEELEFRKKLEKKDSHDRQQSILPKIQINSQDEDDITLEHFLEEKLKKYPLSSEDRRELMMNRKRSQSEEKEEEEFERVRSRMLHNVSKQLNKKKIEVADLSKWDHLGESISEESLEDERIYDQVPDINRSEGITLEKVYLKSH</sequence>
<dbReference type="SMART" id="SM00409">
    <property type="entry name" value="IG"/>
    <property type="match status" value="2"/>
</dbReference>
<dbReference type="GO" id="GO:0009653">
    <property type="term" value="P:anatomical structure morphogenesis"/>
    <property type="evidence" value="ECO:0007669"/>
    <property type="project" value="UniProtKB-ARBA"/>
</dbReference>
<dbReference type="InterPro" id="IPR036179">
    <property type="entry name" value="Ig-like_dom_sf"/>
</dbReference>
<keyword evidence="2" id="KW-0393">Immunoglobulin domain</keyword>
<evidence type="ECO:0000256" key="3">
    <source>
        <dbReference type="SAM" id="MobiDB-lite"/>
    </source>
</evidence>
<dbReference type="Pfam" id="PF07679">
    <property type="entry name" value="I-set"/>
    <property type="match status" value="1"/>
</dbReference>
<dbReference type="Gene3D" id="3.30.420.10">
    <property type="entry name" value="Ribonuclease H-like superfamily/Ribonuclease H"/>
    <property type="match status" value="1"/>
</dbReference>
<evidence type="ECO:0000256" key="1">
    <source>
        <dbReference type="ARBA" id="ARBA00022737"/>
    </source>
</evidence>
<comment type="caution">
    <text evidence="6">The sequence shown here is derived from an EMBL/GenBank/DDBJ whole genome shotgun (WGS) entry which is preliminary data.</text>
</comment>
<dbReference type="CDD" id="cd00063">
    <property type="entry name" value="FN3"/>
    <property type="match status" value="2"/>
</dbReference>
<accession>A0AAW1IYP4</accession>
<dbReference type="SMART" id="SM00060">
    <property type="entry name" value="FN3"/>
    <property type="match status" value="2"/>
</dbReference>
<dbReference type="InterPro" id="IPR036116">
    <property type="entry name" value="FN3_sf"/>
</dbReference>
<name>A0AAW1IYP4_POPJA</name>
<dbReference type="Proteomes" id="UP001458880">
    <property type="component" value="Unassembled WGS sequence"/>
</dbReference>
<dbReference type="InterPro" id="IPR003961">
    <property type="entry name" value="FN3_dom"/>
</dbReference>
<evidence type="ECO:0000259" key="5">
    <source>
        <dbReference type="PROSITE" id="PS50853"/>
    </source>
</evidence>
<dbReference type="SUPFAM" id="SSF49265">
    <property type="entry name" value="Fibronectin type III"/>
    <property type="match status" value="2"/>
</dbReference>
<dbReference type="AlphaFoldDB" id="A0AAW1IYP4"/>
<evidence type="ECO:0000313" key="6">
    <source>
        <dbReference type="EMBL" id="KAK9695451.1"/>
    </source>
</evidence>
<evidence type="ECO:0000313" key="7">
    <source>
        <dbReference type="Proteomes" id="UP001458880"/>
    </source>
</evidence>
<evidence type="ECO:0000259" key="4">
    <source>
        <dbReference type="PROSITE" id="PS50835"/>
    </source>
</evidence>
<feature type="domain" description="Ig-like" evidence="4">
    <location>
        <begin position="217"/>
        <end position="348"/>
    </location>
</feature>
<feature type="region of interest" description="Disordered" evidence="3">
    <location>
        <begin position="700"/>
        <end position="794"/>
    </location>
</feature>
<feature type="region of interest" description="Disordered" evidence="3">
    <location>
        <begin position="519"/>
        <end position="637"/>
    </location>
</feature>
<reference evidence="6 7" key="1">
    <citation type="journal article" date="2024" name="BMC Genomics">
        <title>De novo assembly and annotation of Popillia japonica's genome with initial clues to its potential as an invasive pest.</title>
        <authorList>
            <person name="Cucini C."/>
            <person name="Boschi S."/>
            <person name="Funari R."/>
            <person name="Cardaioli E."/>
            <person name="Iannotti N."/>
            <person name="Marturano G."/>
            <person name="Paoli F."/>
            <person name="Bruttini M."/>
            <person name="Carapelli A."/>
            <person name="Frati F."/>
            <person name="Nardi F."/>
        </authorList>
    </citation>
    <scope>NUCLEOTIDE SEQUENCE [LARGE SCALE GENOMIC DNA]</scope>
    <source>
        <strain evidence="6">DMR45628</strain>
    </source>
</reference>